<evidence type="ECO:0000256" key="1">
    <source>
        <dbReference type="SAM" id="Phobius"/>
    </source>
</evidence>
<sequence length="255" mass="29509">MNLVYDTLDSEYIFILFTLLKLTCLISVLNHVIACIWYATGRMSMERQELNWLENTAINASYPRVIDGNALYQYTTSLHWSLTQFTPASMDSFEKKIYEPTRTRLFSFLEYEVEKRRQDVKAEDVKLLPLLSEPLENLLSYEVNKGPIKVVARREVMGDEEKKTKLAKQEGKLQKCKAKFDEEQEQLEFDRILAAETQRAFENAHKTFKAAHPNVHAPDMIGPLGPGAWLAESAIWTNDWWYRGKLQASSTSGRF</sequence>
<name>A0A1Q9F6L3_SYMMI</name>
<dbReference type="Proteomes" id="UP000186817">
    <property type="component" value="Unassembled WGS sequence"/>
</dbReference>
<feature type="transmembrane region" description="Helical" evidence="1">
    <location>
        <begin position="12"/>
        <end position="39"/>
    </location>
</feature>
<protein>
    <submittedName>
        <fullName evidence="2">Uncharacterized protein</fullName>
    </submittedName>
</protein>
<keyword evidence="1" id="KW-0812">Transmembrane</keyword>
<dbReference type="AlphaFoldDB" id="A0A1Q9F6L3"/>
<keyword evidence="1" id="KW-1133">Transmembrane helix</keyword>
<accession>A0A1Q9F6L3</accession>
<keyword evidence="1" id="KW-0472">Membrane</keyword>
<evidence type="ECO:0000313" key="2">
    <source>
        <dbReference type="EMBL" id="OLQ15330.1"/>
    </source>
</evidence>
<dbReference type="OrthoDB" id="421226at2759"/>
<organism evidence="2 3">
    <name type="scientific">Symbiodinium microadriaticum</name>
    <name type="common">Dinoflagellate</name>
    <name type="synonym">Zooxanthella microadriatica</name>
    <dbReference type="NCBI Taxonomy" id="2951"/>
    <lineage>
        <taxon>Eukaryota</taxon>
        <taxon>Sar</taxon>
        <taxon>Alveolata</taxon>
        <taxon>Dinophyceae</taxon>
        <taxon>Suessiales</taxon>
        <taxon>Symbiodiniaceae</taxon>
        <taxon>Symbiodinium</taxon>
    </lineage>
</organism>
<dbReference type="EMBL" id="LSRX01000004">
    <property type="protein sequence ID" value="OLQ15330.1"/>
    <property type="molecule type" value="Genomic_DNA"/>
</dbReference>
<comment type="caution">
    <text evidence="2">The sequence shown here is derived from an EMBL/GenBank/DDBJ whole genome shotgun (WGS) entry which is preliminary data.</text>
</comment>
<keyword evidence="3" id="KW-1185">Reference proteome</keyword>
<reference evidence="2 3" key="1">
    <citation type="submission" date="2016-02" db="EMBL/GenBank/DDBJ databases">
        <title>Genome analysis of coral dinoflagellate symbionts highlights evolutionary adaptations to a symbiotic lifestyle.</title>
        <authorList>
            <person name="Aranda M."/>
            <person name="Li Y."/>
            <person name="Liew Y.J."/>
            <person name="Baumgarten S."/>
            <person name="Simakov O."/>
            <person name="Wilson M."/>
            <person name="Piel J."/>
            <person name="Ashoor H."/>
            <person name="Bougouffa S."/>
            <person name="Bajic V.B."/>
            <person name="Ryu T."/>
            <person name="Ravasi T."/>
            <person name="Bayer T."/>
            <person name="Micklem G."/>
            <person name="Kim H."/>
            <person name="Bhak J."/>
            <person name="Lajeunesse T.C."/>
            <person name="Voolstra C.R."/>
        </authorList>
    </citation>
    <scope>NUCLEOTIDE SEQUENCE [LARGE SCALE GENOMIC DNA]</scope>
    <source>
        <strain evidence="2 3">CCMP2467</strain>
    </source>
</reference>
<proteinExistence type="predicted"/>
<evidence type="ECO:0000313" key="3">
    <source>
        <dbReference type="Proteomes" id="UP000186817"/>
    </source>
</evidence>
<gene>
    <name evidence="2" type="ORF">AK812_SmicGene438</name>
</gene>